<dbReference type="Proteomes" id="UP000005756">
    <property type="component" value="Unassembled WGS sequence"/>
</dbReference>
<proteinExistence type="predicted"/>
<evidence type="ECO:0000313" key="1">
    <source>
        <dbReference type="EMBL" id="EHJ92067.1"/>
    </source>
</evidence>
<reference evidence="1 2" key="1">
    <citation type="submission" date="2011-10" db="EMBL/GenBank/DDBJ databases">
        <authorList>
            <person name="Quillaguamn J."/>
            <person name="Guzmn D."/>
            <person name="Balderrama-Subieta A."/>
            <person name="Cardona-Ortuo C."/>
            <person name="Guevara-Martnez M."/>
            <person name="Callisaya-Quispe N."/>
        </authorList>
    </citation>
    <scope>NUCLEOTIDE SEQUENCE [LARGE SCALE GENOMIC DNA]</scope>
    <source>
        <strain evidence="1 2">LC1</strain>
    </source>
</reference>
<sequence length="37" mass="4241">MEYTTKLCCECGQYLIVMLDTEGEELTSLILLREIAD</sequence>
<accession>A0A7U9C1V3</accession>
<dbReference type="AlphaFoldDB" id="A0A7U9C1V3"/>
<organism evidence="1 2">
    <name type="scientific">Vreelandella boliviensis LC1</name>
    <dbReference type="NCBI Taxonomy" id="1072583"/>
    <lineage>
        <taxon>Bacteria</taxon>
        <taxon>Pseudomonadati</taxon>
        <taxon>Pseudomonadota</taxon>
        <taxon>Gammaproteobacteria</taxon>
        <taxon>Oceanospirillales</taxon>
        <taxon>Halomonadaceae</taxon>
        <taxon>Vreelandella</taxon>
    </lineage>
</organism>
<name>A0A7U9C1V3_9GAMM</name>
<protein>
    <submittedName>
        <fullName evidence="1">Uncharacterized protein</fullName>
    </submittedName>
</protein>
<dbReference type="EMBL" id="JH393258">
    <property type="protein sequence ID" value="EHJ92067.1"/>
    <property type="molecule type" value="Genomic_DNA"/>
</dbReference>
<gene>
    <name evidence="1" type="ORF">KUC_2012</name>
</gene>
<evidence type="ECO:0000313" key="2">
    <source>
        <dbReference type="Proteomes" id="UP000005756"/>
    </source>
</evidence>